<dbReference type="WBParaSite" id="RSKR_0000931800.1">
    <property type="protein sequence ID" value="RSKR_0000931800.1"/>
    <property type="gene ID" value="RSKR_0000931800"/>
</dbReference>
<proteinExistence type="predicted"/>
<evidence type="ECO:0000313" key="2">
    <source>
        <dbReference type="WBParaSite" id="RSKR_0000931800.1"/>
    </source>
</evidence>
<organism evidence="1 2">
    <name type="scientific">Rhabditophanes sp. KR3021</name>
    <dbReference type="NCBI Taxonomy" id="114890"/>
    <lineage>
        <taxon>Eukaryota</taxon>
        <taxon>Metazoa</taxon>
        <taxon>Ecdysozoa</taxon>
        <taxon>Nematoda</taxon>
        <taxon>Chromadorea</taxon>
        <taxon>Rhabditida</taxon>
        <taxon>Tylenchina</taxon>
        <taxon>Panagrolaimomorpha</taxon>
        <taxon>Strongyloidoidea</taxon>
        <taxon>Alloionematidae</taxon>
        <taxon>Rhabditophanes</taxon>
    </lineage>
</organism>
<name>A0AC35UC90_9BILA</name>
<reference evidence="2" key="1">
    <citation type="submission" date="2016-11" db="UniProtKB">
        <authorList>
            <consortium name="WormBaseParasite"/>
        </authorList>
    </citation>
    <scope>IDENTIFICATION</scope>
    <source>
        <strain evidence="2">KR3021</strain>
    </source>
</reference>
<accession>A0AC35UC90</accession>
<protein>
    <submittedName>
        <fullName evidence="2">Mannosyltransferase</fullName>
    </submittedName>
</protein>
<evidence type="ECO:0000313" key="1">
    <source>
        <dbReference type="Proteomes" id="UP000095286"/>
    </source>
</evidence>
<dbReference type="Proteomes" id="UP000095286">
    <property type="component" value="Unplaced"/>
</dbReference>
<sequence>MSNIQNLNKPKDAFEQLEEESGQCQSICHIRIQQRTGRKTITTVQGIATEYDLKKIVRYLKKSTSAYVAVMKTFVGCLIVRLASVFLIKTSFAPDEIFQSLEPAHNYVFGSGHLTWEWSSKIRSPFHVLLISGLYQVLQLCGIDSTWTIIHGPRILHAILFAVGDYYFTKLASKILKDKKAEHIALLLILTNWFMFYCGPRTLSNSLECVLTTIALNYYPFDKEKKIDSYTNFWYIPIGLFSTCVRPTSVLLYIPLGINHLWQCEAKLRLLFVHVIPHTVFVLLVSQICDFWFYQTFDNSLWNFAKFNVFDGGSAFFGTNPWYYYLLDGLPALLTVNMATAVAFVALPAKKPSLLLYGTGVFYVLIHSLLPHKEHRFMLPVLPIFILYSAYFIRFLNLKRFTKMYLSSIGLSVALNLSLIFFFGTYHQAGPNETIQKLHSILPLNRLSSIYYLTPCYNLPQYSYFHDHPVQIEALDCQPNLKNISGYVSPSTHFIKNASTWFEENKKEVLSSDYIVIYQSSYEVIKNGLEDLFEICYKSYHGPIDFNCNGTLVEHPEYGQVIQLSGDQRNSSKAFLCRVGIVKDENCKVHGF</sequence>